<dbReference type="Pfam" id="PF00561">
    <property type="entry name" value="Abhydrolase_1"/>
    <property type="match status" value="1"/>
</dbReference>
<organism evidence="3 4">
    <name type="scientific">Aureobasidium subglaciale (strain EXF-2481)</name>
    <name type="common">Aureobasidium pullulans var. subglaciale</name>
    <dbReference type="NCBI Taxonomy" id="1043005"/>
    <lineage>
        <taxon>Eukaryota</taxon>
        <taxon>Fungi</taxon>
        <taxon>Dikarya</taxon>
        <taxon>Ascomycota</taxon>
        <taxon>Pezizomycotina</taxon>
        <taxon>Dothideomycetes</taxon>
        <taxon>Dothideomycetidae</taxon>
        <taxon>Dothideales</taxon>
        <taxon>Saccotheciaceae</taxon>
        <taxon>Aureobasidium</taxon>
    </lineage>
</organism>
<evidence type="ECO:0000313" key="3">
    <source>
        <dbReference type="EMBL" id="KEQ96294.1"/>
    </source>
</evidence>
<accession>A0A074YJQ0</accession>
<evidence type="ECO:0008006" key="5">
    <source>
        <dbReference type="Google" id="ProtNLM"/>
    </source>
</evidence>
<dbReference type="InterPro" id="IPR013595">
    <property type="entry name" value="Pept_S33_TAP-like_C"/>
</dbReference>
<reference evidence="3 4" key="1">
    <citation type="journal article" date="2014" name="BMC Genomics">
        <title>Genome sequencing of four Aureobasidium pullulans varieties: biotechnological potential, stress tolerance, and description of new species.</title>
        <authorList>
            <person name="Gostin Ar C."/>
            <person name="Ohm R.A."/>
            <person name="Kogej T."/>
            <person name="Sonjak S."/>
            <person name="Turk M."/>
            <person name="Zajc J."/>
            <person name="Zalar P."/>
            <person name="Grube M."/>
            <person name="Sun H."/>
            <person name="Han J."/>
            <person name="Sharma A."/>
            <person name="Chiniquy J."/>
            <person name="Ngan C.Y."/>
            <person name="Lipzen A."/>
            <person name="Barry K."/>
            <person name="Grigoriev I.V."/>
            <person name="Gunde-Cimerman N."/>
        </authorList>
    </citation>
    <scope>NUCLEOTIDE SEQUENCE [LARGE SCALE GENOMIC DNA]</scope>
    <source>
        <strain evidence="3 4">EXF-2481</strain>
    </source>
</reference>
<feature type="domain" description="AB hydrolase-1" evidence="1">
    <location>
        <begin position="50"/>
        <end position="181"/>
    </location>
</feature>
<dbReference type="InterPro" id="IPR000073">
    <property type="entry name" value="AB_hydrolase_1"/>
</dbReference>
<dbReference type="OMA" id="RNDCTTA"/>
<dbReference type="Pfam" id="PF08386">
    <property type="entry name" value="Abhydrolase_4"/>
    <property type="match status" value="1"/>
</dbReference>
<dbReference type="GeneID" id="25366033"/>
<keyword evidence="4" id="KW-1185">Reference proteome</keyword>
<dbReference type="RefSeq" id="XP_013344779.1">
    <property type="nucleotide sequence ID" value="XM_013489325.1"/>
</dbReference>
<gene>
    <name evidence="3" type="ORF">AUEXF2481DRAFT_3816</name>
</gene>
<dbReference type="InterPro" id="IPR029058">
    <property type="entry name" value="AB_hydrolase_fold"/>
</dbReference>
<evidence type="ECO:0000259" key="1">
    <source>
        <dbReference type="Pfam" id="PF00561"/>
    </source>
</evidence>
<evidence type="ECO:0000313" key="4">
    <source>
        <dbReference type="Proteomes" id="UP000030641"/>
    </source>
</evidence>
<dbReference type="SUPFAM" id="SSF53474">
    <property type="entry name" value="alpha/beta-Hydrolases"/>
    <property type="match status" value="1"/>
</dbReference>
<sequence length="446" mass="48776">MDYDRPLQAENMIEIGIAMHRPSEPKGVIFYNPGGTDAGIVLAWQIALDQTKIFEGLLDHDLLFMDVRGTYSSNPLNVSLDLFQTLFGPYPTTPNEYTVFQEASAIVVQSWIDLSSPPGIIAHVSTREVVNDYEMVRKALGYAKINFLGASYGSFRAQQYAFNFPDQVGHFVLDAVTPHALSLSESALDSIAASNRALERADAYCQSDVQCPFHTQERGSLIKAFHTLVRIAENVSSLESVGVRQTVSAALLEGPSGLPDFLAISLGLHDALSGNFSFFESSTSLTVADVVAMPLECSDQSESGLTFESFNLSLAEGLRHDTSGIGMAFAWQIQLWCSAWPYSFSEKTPLLVQKSMLLVTSDFDDGSPTEWTTFGWRQAPKSGLVVRHGDGHVSFNLADAPSNNLTKSFLRTGILPSTSDDFSVTVYPPGGVREPISDPYQVPFRV</sequence>
<proteinExistence type="predicted"/>
<dbReference type="HOGENOM" id="CLU_538650_0_0_1"/>
<feature type="domain" description="Peptidase S33 tripeptidyl aminopeptidase-like C-terminal" evidence="2">
    <location>
        <begin position="325"/>
        <end position="418"/>
    </location>
</feature>
<dbReference type="Proteomes" id="UP000030641">
    <property type="component" value="Unassembled WGS sequence"/>
</dbReference>
<dbReference type="OrthoDB" id="425534at2759"/>
<dbReference type="Gene3D" id="3.40.50.1820">
    <property type="entry name" value="alpha/beta hydrolase"/>
    <property type="match status" value="1"/>
</dbReference>
<dbReference type="AlphaFoldDB" id="A0A074YJQ0"/>
<evidence type="ECO:0000259" key="2">
    <source>
        <dbReference type="Pfam" id="PF08386"/>
    </source>
</evidence>
<name>A0A074YJQ0_AURSE</name>
<dbReference type="EMBL" id="KL584756">
    <property type="protein sequence ID" value="KEQ96294.1"/>
    <property type="molecule type" value="Genomic_DNA"/>
</dbReference>
<protein>
    <recommendedName>
        <fullName evidence="5">AB hydrolase-1 domain-containing protein</fullName>
    </recommendedName>
</protein>
<dbReference type="InParanoid" id="A0A074YJQ0"/>